<dbReference type="AlphaFoldDB" id="A0A6B0RGL5"/>
<accession>A0A6B0RGL5</accession>
<feature type="region of interest" description="Disordered" evidence="1">
    <location>
        <begin position="1"/>
        <end position="37"/>
    </location>
</feature>
<comment type="caution">
    <text evidence="2">The sequence shown here is derived from an EMBL/GenBank/DDBJ whole genome shotgun (WGS) entry which is preliminary data.</text>
</comment>
<name>A0A6B0RGL5_9CETA</name>
<protein>
    <submittedName>
        <fullName evidence="2">Uncharacterized protein</fullName>
    </submittedName>
</protein>
<evidence type="ECO:0000256" key="1">
    <source>
        <dbReference type="SAM" id="MobiDB-lite"/>
    </source>
</evidence>
<dbReference type="Proteomes" id="UP000322234">
    <property type="component" value="Unassembled WGS sequence"/>
</dbReference>
<reference evidence="2" key="1">
    <citation type="submission" date="2019-10" db="EMBL/GenBank/DDBJ databases">
        <title>The sequence and de novo assembly of the wild yak genome.</title>
        <authorList>
            <person name="Liu Y."/>
        </authorList>
    </citation>
    <scope>NUCLEOTIDE SEQUENCE [LARGE SCALE GENOMIC DNA]</scope>
    <source>
        <strain evidence="2">WY2019</strain>
    </source>
</reference>
<dbReference type="EMBL" id="VBQZ03000054">
    <property type="protein sequence ID" value="MXQ89289.1"/>
    <property type="molecule type" value="Genomic_DNA"/>
</dbReference>
<evidence type="ECO:0000313" key="3">
    <source>
        <dbReference type="Proteomes" id="UP000322234"/>
    </source>
</evidence>
<keyword evidence="3" id="KW-1185">Reference proteome</keyword>
<proteinExistence type="predicted"/>
<organism evidence="2 3">
    <name type="scientific">Bos mutus</name>
    <name type="common">wild yak</name>
    <dbReference type="NCBI Taxonomy" id="72004"/>
    <lineage>
        <taxon>Eukaryota</taxon>
        <taxon>Metazoa</taxon>
        <taxon>Chordata</taxon>
        <taxon>Craniata</taxon>
        <taxon>Vertebrata</taxon>
        <taxon>Euteleostomi</taxon>
        <taxon>Mammalia</taxon>
        <taxon>Eutheria</taxon>
        <taxon>Laurasiatheria</taxon>
        <taxon>Artiodactyla</taxon>
        <taxon>Ruminantia</taxon>
        <taxon>Pecora</taxon>
        <taxon>Bovidae</taxon>
        <taxon>Bovinae</taxon>
        <taxon>Bos</taxon>
    </lineage>
</organism>
<gene>
    <name evidence="2" type="ORF">E5288_WYG015898</name>
</gene>
<sequence length="90" mass="10374">MLALSRNENGEPVRLPWSSERFNRPGNHARPSGSGEEFVGWLGQDVKMGHRKKFRTKFREGKQGILIPFGAESQKWPKIDNDLRRVSKKL</sequence>
<evidence type="ECO:0000313" key="2">
    <source>
        <dbReference type="EMBL" id="MXQ89289.1"/>
    </source>
</evidence>